<dbReference type="RefSeq" id="WP_123849180.1">
    <property type="nucleotide sequence ID" value="NZ_RPDH01000003.1"/>
</dbReference>
<reference evidence="1 2" key="1">
    <citation type="submission" date="2018-11" db="EMBL/GenBank/DDBJ databases">
        <title>Chitinophaga lutea sp.nov., isolate from arsenic contaminated soil.</title>
        <authorList>
            <person name="Zong Y."/>
        </authorList>
    </citation>
    <scope>NUCLEOTIDE SEQUENCE [LARGE SCALE GENOMIC DNA]</scope>
    <source>
        <strain evidence="1 2">ZY74</strain>
    </source>
</reference>
<sequence length="92" mass="10877">MNKYEERVRQRAEEMARAWEKEYIKHKDPEHYEQLIIEHMPAARLAVQWEAEAYTSGYSLGRDMKNDPYSRARLATMLKSLGLIPSPNQPKQ</sequence>
<evidence type="ECO:0000313" key="2">
    <source>
        <dbReference type="Proteomes" id="UP000278351"/>
    </source>
</evidence>
<gene>
    <name evidence="1" type="ORF">EGT74_24455</name>
</gene>
<dbReference type="Proteomes" id="UP000278351">
    <property type="component" value="Unassembled WGS sequence"/>
</dbReference>
<dbReference type="AlphaFoldDB" id="A0A3N4PG96"/>
<comment type="caution">
    <text evidence="1">The sequence shown here is derived from an EMBL/GenBank/DDBJ whole genome shotgun (WGS) entry which is preliminary data.</text>
</comment>
<name>A0A3N4PG96_9BACT</name>
<accession>A0A3N4PG96</accession>
<dbReference type="EMBL" id="RPDH01000003">
    <property type="protein sequence ID" value="RPE05539.1"/>
    <property type="molecule type" value="Genomic_DNA"/>
</dbReference>
<keyword evidence="2" id="KW-1185">Reference proteome</keyword>
<organism evidence="1 2">
    <name type="scientific">Chitinophaga lutea</name>
    <dbReference type="NCBI Taxonomy" id="2488634"/>
    <lineage>
        <taxon>Bacteria</taxon>
        <taxon>Pseudomonadati</taxon>
        <taxon>Bacteroidota</taxon>
        <taxon>Chitinophagia</taxon>
        <taxon>Chitinophagales</taxon>
        <taxon>Chitinophagaceae</taxon>
        <taxon>Chitinophaga</taxon>
    </lineage>
</organism>
<proteinExistence type="predicted"/>
<evidence type="ECO:0000313" key="1">
    <source>
        <dbReference type="EMBL" id="RPE05539.1"/>
    </source>
</evidence>
<protein>
    <submittedName>
        <fullName evidence="1">Uncharacterized protein</fullName>
    </submittedName>
</protein>